<dbReference type="InterPro" id="IPR050313">
    <property type="entry name" value="Carb_Metab_HTH_regulators"/>
</dbReference>
<dbReference type="SUPFAM" id="SSF46785">
    <property type="entry name" value="Winged helix' DNA-binding domain"/>
    <property type="match status" value="1"/>
</dbReference>
<dbReference type="PANTHER" id="PTHR30363:SF4">
    <property type="entry name" value="GLYCEROL-3-PHOSPHATE REGULON REPRESSOR"/>
    <property type="match status" value="1"/>
</dbReference>
<evidence type="ECO:0000256" key="5">
    <source>
        <dbReference type="ARBA" id="ARBA00024937"/>
    </source>
</evidence>
<evidence type="ECO:0000256" key="4">
    <source>
        <dbReference type="ARBA" id="ARBA00023163"/>
    </source>
</evidence>
<dbReference type="AlphaFoldDB" id="A0A368T2T5"/>
<dbReference type="InterPro" id="IPR037171">
    <property type="entry name" value="NagB/RpiA_transferase-like"/>
</dbReference>
<comment type="caution">
    <text evidence="7">The sequence shown here is derived from an EMBL/GenBank/DDBJ whole genome shotgun (WGS) entry which is preliminary data.</text>
</comment>
<keyword evidence="4" id="KW-0804">Transcription</keyword>
<dbReference type="SMART" id="SM01134">
    <property type="entry name" value="DeoRC"/>
    <property type="match status" value="1"/>
</dbReference>
<keyword evidence="8" id="KW-1185">Reference proteome</keyword>
<evidence type="ECO:0000259" key="6">
    <source>
        <dbReference type="PROSITE" id="PS51000"/>
    </source>
</evidence>
<dbReference type="PROSITE" id="PS51000">
    <property type="entry name" value="HTH_DEOR_2"/>
    <property type="match status" value="1"/>
</dbReference>
<reference evidence="7 8" key="1">
    <citation type="submission" date="2018-04" db="EMBL/GenBank/DDBJ databases">
        <title>Novel actinobacteria from marine sediment.</title>
        <authorList>
            <person name="Ng Z.Y."/>
            <person name="Tan G.Y.A."/>
        </authorList>
    </citation>
    <scope>NUCLEOTIDE SEQUENCE [LARGE SCALE GENOMIC DNA]</scope>
    <source>
        <strain evidence="7 8">TPS81</strain>
    </source>
</reference>
<dbReference type="InterPro" id="IPR036390">
    <property type="entry name" value="WH_DNA-bd_sf"/>
</dbReference>
<dbReference type="InterPro" id="IPR001034">
    <property type="entry name" value="DeoR_HTH"/>
</dbReference>
<protein>
    <recommendedName>
        <fullName evidence="1">Lactose phosphotransferase system repressor</fullName>
    </recommendedName>
</protein>
<evidence type="ECO:0000256" key="3">
    <source>
        <dbReference type="ARBA" id="ARBA00023015"/>
    </source>
</evidence>
<dbReference type="Proteomes" id="UP000253318">
    <property type="component" value="Unassembled WGS sequence"/>
</dbReference>
<accession>A0A368T2T5</accession>
<dbReference type="PANTHER" id="PTHR30363">
    <property type="entry name" value="HTH-TYPE TRANSCRIPTIONAL REGULATOR SRLR-RELATED"/>
    <property type="match status" value="1"/>
</dbReference>
<evidence type="ECO:0000313" key="8">
    <source>
        <dbReference type="Proteomes" id="UP000253318"/>
    </source>
</evidence>
<dbReference type="GO" id="GO:0003700">
    <property type="term" value="F:DNA-binding transcription factor activity"/>
    <property type="evidence" value="ECO:0007669"/>
    <property type="project" value="InterPro"/>
</dbReference>
<dbReference type="SUPFAM" id="SSF100950">
    <property type="entry name" value="NagB/RpiA/CoA transferase-like"/>
    <property type="match status" value="1"/>
</dbReference>
<dbReference type="Pfam" id="PF08220">
    <property type="entry name" value="HTH_DeoR"/>
    <property type="match status" value="1"/>
</dbReference>
<dbReference type="InterPro" id="IPR014036">
    <property type="entry name" value="DeoR-like_C"/>
</dbReference>
<proteinExistence type="predicted"/>
<feature type="domain" description="HTH deoR-type" evidence="6">
    <location>
        <begin position="3"/>
        <end position="58"/>
    </location>
</feature>
<evidence type="ECO:0000256" key="1">
    <source>
        <dbReference type="ARBA" id="ARBA00021390"/>
    </source>
</evidence>
<dbReference type="SMART" id="SM00420">
    <property type="entry name" value="HTH_DEOR"/>
    <property type="match status" value="1"/>
</dbReference>
<dbReference type="InterPro" id="IPR036388">
    <property type="entry name" value="WH-like_DNA-bd_sf"/>
</dbReference>
<comment type="function">
    <text evidence="5">Repressor of the lactose catabolism operon. Galactose-6-phosphate is the inducer.</text>
</comment>
<keyword evidence="3" id="KW-0805">Transcription regulation</keyword>
<gene>
    <name evidence="7" type="ORF">DEF24_17740</name>
</gene>
<evidence type="ECO:0000313" key="7">
    <source>
        <dbReference type="EMBL" id="RCV55523.1"/>
    </source>
</evidence>
<sequence>MDSAARVDAIVARLREAGEATVADLAERTGYSEAAIRADLARLSAAGVLRWAGGSAGLVPRDREPPFAVRERRATAAKRRIAAAVGGLVHDGHTVALDSGTTAAAVARELADRSVTVMPLSLQAASALSASPHTRLVLPGGDVRPGELSLTGPLTEAGLGAVRFDTAVLGCCGLSVPDGVTARDLGEVAVKRAAMRSARRVVMAADSSKLGQVTMGHVGPIDQVDTLVTDTDAPDDIVTEIQASGVAVLRV</sequence>
<keyword evidence="2" id="KW-0678">Repressor</keyword>
<dbReference type="RefSeq" id="WP_114397846.1">
    <property type="nucleotide sequence ID" value="NZ_QEIM01000050.1"/>
</dbReference>
<dbReference type="EMBL" id="QEIN01000144">
    <property type="protein sequence ID" value="RCV55523.1"/>
    <property type="molecule type" value="Genomic_DNA"/>
</dbReference>
<organism evidence="7 8">
    <name type="scientific">Marinitenerispora sediminis</name>
    <dbReference type="NCBI Taxonomy" id="1931232"/>
    <lineage>
        <taxon>Bacteria</taxon>
        <taxon>Bacillati</taxon>
        <taxon>Actinomycetota</taxon>
        <taxon>Actinomycetes</taxon>
        <taxon>Streptosporangiales</taxon>
        <taxon>Nocardiopsidaceae</taxon>
        <taxon>Marinitenerispora</taxon>
    </lineage>
</organism>
<dbReference type="Gene3D" id="1.10.10.10">
    <property type="entry name" value="Winged helix-like DNA-binding domain superfamily/Winged helix DNA-binding domain"/>
    <property type="match status" value="1"/>
</dbReference>
<dbReference type="Pfam" id="PF00455">
    <property type="entry name" value="DeoRC"/>
    <property type="match status" value="1"/>
</dbReference>
<dbReference type="Gene3D" id="3.40.50.1360">
    <property type="match status" value="1"/>
</dbReference>
<dbReference type="OrthoDB" id="7688673at2"/>
<name>A0A368T2T5_9ACTN</name>
<evidence type="ECO:0000256" key="2">
    <source>
        <dbReference type="ARBA" id="ARBA00022491"/>
    </source>
</evidence>